<dbReference type="OrthoDB" id="2563191at2759"/>
<feature type="compositionally biased region" description="Low complexity" evidence="1">
    <location>
        <begin position="572"/>
        <end position="585"/>
    </location>
</feature>
<feature type="compositionally biased region" description="Basic and acidic residues" evidence="1">
    <location>
        <begin position="472"/>
        <end position="487"/>
    </location>
</feature>
<feature type="compositionally biased region" description="Low complexity" evidence="1">
    <location>
        <begin position="322"/>
        <end position="332"/>
    </location>
</feature>
<feature type="compositionally biased region" description="Basic and acidic residues" evidence="1">
    <location>
        <begin position="618"/>
        <end position="636"/>
    </location>
</feature>
<evidence type="ECO:0000313" key="3">
    <source>
        <dbReference type="Proteomes" id="UP000076761"/>
    </source>
</evidence>
<proteinExistence type="predicted"/>
<feature type="compositionally biased region" description="Low complexity" evidence="1">
    <location>
        <begin position="305"/>
        <end position="314"/>
    </location>
</feature>
<sequence>MATSQNATVYSCKCLNVRCYAQSASGSSSEIQADPQFIPVYVGDEGITIAHSQVTLRKRTKISQDEERSRWIRYMSLTCLLCDTLVYRVLQVVSPEAEGSEGAVLPTEGWTETEPLKSVSGWVEVHEECLTGEAVQQLEASPSYSLLFRVILPAEMPSSPVDSLLKPATPPPPSSPISRTYLPPMPPLFPPAPFTPSHHTFSYLASLATEESAKIRSEAEQYLAAVTQAKLIEINRVEEELRRQVELLWRKFRREILKIDENIDDVTLRPSNRRRESGSRARSTSDGKITNGTAPVSIRFFVPDRSSSTSRASSPPGIRGQSALSASLVPSPSRDPQVYENQKQSEPAARGSPLAVVYDVPSDDSLDDGATVGRKTPSRFRSKSVPTRIKDDPSSRILSPFHRDMDQSKDVATSFRYFANLDHHMAHATPATVNDEKIASSPKVTAVESDNLNGGEGPSTPPKARKSRSRSRTRDTESSPRKDGDLKTRRKVTFNVQPAVVTITREVTAEKEAHEASLAQERSEDMIFDLDDDVNGQSSNGVLSLTLHEPARAPPRPRGRQRNASNEGLPQSYSSLRPASLPAPSNVRPATEESLDSPRSLKSDAPLQEQRQRKTRTRERSEDDDRPLDPREEEILKLVAADTPSHRGAWNKDSKAWQTFVRRQDKRSQVSKDTSITEEDEDEDEYEEEADAGIFDDFEDPSESDLDDAGDGYSNDKYPTDLKSHRLGSSMPIAIGPLSRSKKALGVPSYQPKTSLSDRPGLMVPVLRPAQGSSDTAAALRKASYAERDRMRDSDPGPLDFTNEDAGEEEEDSDPERFLVPGSVGRQRALKILEARSKMPSASMWMSLAE</sequence>
<dbReference type="EMBL" id="KV425554">
    <property type="protein sequence ID" value="KZT29326.1"/>
    <property type="molecule type" value="Genomic_DNA"/>
</dbReference>
<reference evidence="2 3" key="1">
    <citation type="journal article" date="2016" name="Mol. Biol. Evol.">
        <title>Comparative Genomics of Early-Diverging Mushroom-Forming Fungi Provides Insights into the Origins of Lignocellulose Decay Capabilities.</title>
        <authorList>
            <person name="Nagy L.G."/>
            <person name="Riley R."/>
            <person name="Tritt A."/>
            <person name="Adam C."/>
            <person name="Daum C."/>
            <person name="Floudas D."/>
            <person name="Sun H."/>
            <person name="Yadav J.S."/>
            <person name="Pangilinan J."/>
            <person name="Larsson K.H."/>
            <person name="Matsuura K."/>
            <person name="Barry K."/>
            <person name="Labutti K."/>
            <person name="Kuo R."/>
            <person name="Ohm R.A."/>
            <person name="Bhattacharya S.S."/>
            <person name="Shirouzu T."/>
            <person name="Yoshinaga Y."/>
            <person name="Martin F.M."/>
            <person name="Grigoriev I.V."/>
            <person name="Hibbett D.S."/>
        </authorList>
    </citation>
    <scope>NUCLEOTIDE SEQUENCE [LARGE SCALE GENOMIC DNA]</scope>
    <source>
        <strain evidence="2 3">HHB14362 ss-1</strain>
    </source>
</reference>
<feature type="compositionally biased region" description="Basic and acidic residues" evidence="1">
    <location>
        <begin position="273"/>
        <end position="285"/>
    </location>
</feature>
<protein>
    <submittedName>
        <fullName evidence="2">Uncharacterized protein</fullName>
    </submittedName>
</protein>
<feature type="compositionally biased region" description="Basic and acidic residues" evidence="1">
    <location>
        <begin position="784"/>
        <end position="795"/>
    </location>
</feature>
<organism evidence="2 3">
    <name type="scientific">Neolentinus lepideus HHB14362 ss-1</name>
    <dbReference type="NCBI Taxonomy" id="1314782"/>
    <lineage>
        <taxon>Eukaryota</taxon>
        <taxon>Fungi</taxon>
        <taxon>Dikarya</taxon>
        <taxon>Basidiomycota</taxon>
        <taxon>Agaricomycotina</taxon>
        <taxon>Agaricomycetes</taxon>
        <taxon>Gloeophyllales</taxon>
        <taxon>Gloeophyllaceae</taxon>
        <taxon>Neolentinus</taxon>
    </lineage>
</organism>
<feature type="region of interest" description="Disordered" evidence="1">
    <location>
        <begin position="743"/>
        <end position="822"/>
    </location>
</feature>
<feature type="region of interest" description="Disordered" evidence="1">
    <location>
        <begin position="531"/>
        <end position="729"/>
    </location>
</feature>
<feature type="compositionally biased region" description="Polar residues" evidence="1">
    <location>
        <begin position="562"/>
        <end position="571"/>
    </location>
</feature>
<accession>A0A165V8J9</accession>
<feature type="compositionally biased region" description="Acidic residues" evidence="1">
    <location>
        <begin position="802"/>
        <end position="814"/>
    </location>
</feature>
<feature type="region of interest" description="Disordered" evidence="1">
    <location>
        <begin position="270"/>
        <end position="403"/>
    </location>
</feature>
<gene>
    <name evidence="2" type="ORF">NEOLEDRAFT_1128043</name>
</gene>
<dbReference type="InParanoid" id="A0A165V8J9"/>
<feature type="compositionally biased region" description="Acidic residues" evidence="1">
    <location>
        <begin position="676"/>
        <end position="710"/>
    </location>
</feature>
<keyword evidence="3" id="KW-1185">Reference proteome</keyword>
<dbReference type="AlphaFoldDB" id="A0A165V8J9"/>
<feature type="region of interest" description="Disordered" evidence="1">
    <location>
        <begin position="432"/>
        <end position="491"/>
    </location>
</feature>
<name>A0A165V8J9_9AGAM</name>
<evidence type="ECO:0000256" key="1">
    <source>
        <dbReference type="SAM" id="MobiDB-lite"/>
    </source>
</evidence>
<evidence type="ECO:0000313" key="2">
    <source>
        <dbReference type="EMBL" id="KZT29326.1"/>
    </source>
</evidence>
<dbReference type="STRING" id="1314782.A0A165V8J9"/>
<dbReference type="Proteomes" id="UP000076761">
    <property type="component" value="Unassembled WGS sequence"/>
</dbReference>